<protein>
    <submittedName>
        <fullName evidence="1">Uncharacterized protein</fullName>
    </submittedName>
</protein>
<dbReference type="EMBL" id="ACOU01000004">
    <property type="protein sequence ID" value="EKX72966.1"/>
    <property type="molecule type" value="Genomic_DNA"/>
</dbReference>
<evidence type="ECO:0000313" key="1">
    <source>
        <dbReference type="EMBL" id="EKX72966.1"/>
    </source>
</evidence>
<dbReference type="PANTHER" id="PTHR13211">
    <property type="entry name" value="TELOMERASE CAJAL BODY PROTEIN 1"/>
    <property type="match status" value="1"/>
</dbReference>
<dbReference type="STRING" id="1537102.L1LC95"/>
<dbReference type="KEGG" id="beq:BEWA_015250"/>
<keyword evidence="2" id="KW-1185">Reference proteome</keyword>
<reference evidence="1 2" key="1">
    <citation type="journal article" date="2012" name="BMC Genomics">
        <title>Comparative genomic analysis and phylogenetic position of Theileria equi.</title>
        <authorList>
            <person name="Kappmeyer L.S."/>
            <person name="Thiagarajan M."/>
            <person name="Herndon D.R."/>
            <person name="Ramsay J.D."/>
            <person name="Caler E."/>
            <person name="Djikeng A."/>
            <person name="Gillespie J.J."/>
            <person name="Lau A.O."/>
            <person name="Roalson E.H."/>
            <person name="Silva J.C."/>
            <person name="Silva M.G."/>
            <person name="Suarez C.E."/>
            <person name="Ueti M.W."/>
            <person name="Nene V.M."/>
            <person name="Mealey R.H."/>
            <person name="Knowles D.P."/>
            <person name="Brayton K.A."/>
        </authorList>
    </citation>
    <scope>NUCLEOTIDE SEQUENCE [LARGE SCALE GENOMIC DNA]</scope>
    <source>
        <strain evidence="1 2">WA</strain>
    </source>
</reference>
<dbReference type="Gene3D" id="2.130.10.10">
    <property type="entry name" value="YVTN repeat-like/Quinoprotein amine dehydrogenase"/>
    <property type="match status" value="1"/>
</dbReference>
<dbReference type="InterPro" id="IPR036322">
    <property type="entry name" value="WD40_repeat_dom_sf"/>
</dbReference>
<comment type="caution">
    <text evidence="1">The sequence shown here is derived from an EMBL/GenBank/DDBJ whole genome shotgun (WGS) entry which is preliminary data.</text>
</comment>
<proteinExistence type="predicted"/>
<dbReference type="InterPro" id="IPR051150">
    <property type="entry name" value="SWT21/TCAB1_mRNA_Telomere"/>
</dbReference>
<dbReference type="VEuPathDB" id="PiroplasmaDB:BEWA_015250"/>
<dbReference type="OrthoDB" id="239865at2759"/>
<dbReference type="eggNOG" id="KOG2919">
    <property type="taxonomic scope" value="Eukaryota"/>
</dbReference>
<dbReference type="GeneID" id="15802630"/>
<evidence type="ECO:0000313" key="2">
    <source>
        <dbReference type="Proteomes" id="UP000031512"/>
    </source>
</evidence>
<dbReference type="SMART" id="SM00320">
    <property type="entry name" value="WD40"/>
    <property type="match status" value="4"/>
</dbReference>
<accession>L1LC95</accession>
<name>L1LC95_THEEQ</name>
<dbReference type="InterPro" id="IPR001680">
    <property type="entry name" value="WD40_rpt"/>
</dbReference>
<dbReference type="AlphaFoldDB" id="L1LC95"/>
<dbReference type="Proteomes" id="UP000031512">
    <property type="component" value="Unassembled WGS sequence"/>
</dbReference>
<gene>
    <name evidence="1" type="ORF">BEWA_015250</name>
</gene>
<sequence>MTRIHKIHPTKPSFTFVGSALPNANYDGRMHIRLLSRTILDPKVFKNDRTSANYIKYGSFSPDGSCYLSVSEDNTIVLYHTDERLIEAIKENTNPELDTDIIESKFALRVAVKEDFRDLSWFPGFSWSYPDSCCFVAASRNGPIILYDAHYGKRHFSYKPINASGEIADTYSLSFHHLGKYLLSGGNAAVYVFDIEAPGEHLEVRKLSTRRGGGQKGIISTIVHNTCGSSNIYACGSYNGSIGVYDHNESRNKSIFGDFGDPDNPLGAVTQLKWKDKHMLVVGCRSDYYLRIYDVRGDCSTPIHRFYRPVATNQRVIFDIREDLVISGSTCGDILVYSILEDSAVTSKHISNLPVTVSVFHPTLPIFLTGNGTRCFDEHNINTDNEDKHVEDDIQLNMWSMGM</sequence>
<dbReference type="RefSeq" id="XP_004832418.1">
    <property type="nucleotide sequence ID" value="XM_004832361.1"/>
</dbReference>
<organism evidence="1 2">
    <name type="scientific">Theileria equi strain WA</name>
    <dbReference type="NCBI Taxonomy" id="1537102"/>
    <lineage>
        <taxon>Eukaryota</taxon>
        <taxon>Sar</taxon>
        <taxon>Alveolata</taxon>
        <taxon>Apicomplexa</taxon>
        <taxon>Aconoidasida</taxon>
        <taxon>Piroplasmida</taxon>
        <taxon>Theileriidae</taxon>
        <taxon>Theileria</taxon>
    </lineage>
</organism>
<dbReference type="InterPro" id="IPR015943">
    <property type="entry name" value="WD40/YVTN_repeat-like_dom_sf"/>
</dbReference>
<dbReference type="SUPFAM" id="SSF50978">
    <property type="entry name" value="WD40 repeat-like"/>
    <property type="match status" value="1"/>
</dbReference>
<dbReference type="PANTHER" id="PTHR13211:SF0">
    <property type="entry name" value="TELOMERASE CAJAL BODY PROTEIN 1"/>
    <property type="match status" value="1"/>
</dbReference>